<dbReference type="AlphaFoldDB" id="A0A7V8SVM5"/>
<protein>
    <submittedName>
        <fullName evidence="1">Uncharacterized protein</fullName>
    </submittedName>
</protein>
<keyword evidence="2" id="KW-1185">Reference proteome</keyword>
<dbReference type="Proteomes" id="UP000567293">
    <property type="component" value="Unassembled WGS sequence"/>
</dbReference>
<gene>
    <name evidence="1" type="ORF">HRJ53_02160</name>
</gene>
<organism evidence="1 2">
    <name type="scientific">Candidatus Acidiferrum panamense</name>
    <dbReference type="NCBI Taxonomy" id="2741543"/>
    <lineage>
        <taxon>Bacteria</taxon>
        <taxon>Pseudomonadati</taxon>
        <taxon>Acidobacteriota</taxon>
        <taxon>Terriglobia</taxon>
        <taxon>Candidatus Acidiferrales</taxon>
        <taxon>Candidatus Acidiferrum</taxon>
    </lineage>
</organism>
<evidence type="ECO:0000313" key="1">
    <source>
        <dbReference type="EMBL" id="MBA0083777.1"/>
    </source>
</evidence>
<reference evidence="1" key="1">
    <citation type="submission" date="2020-06" db="EMBL/GenBank/DDBJ databases">
        <title>Legume-microbial interactions unlock mineral nutrients during tropical forest succession.</title>
        <authorList>
            <person name="Epihov D.Z."/>
        </authorList>
    </citation>
    <scope>NUCLEOTIDE SEQUENCE [LARGE SCALE GENOMIC DNA]</scope>
    <source>
        <strain evidence="1">Pan2503</strain>
    </source>
</reference>
<comment type="caution">
    <text evidence="1">The sequence shown here is derived from an EMBL/GenBank/DDBJ whole genome shotgun (WGS) entry which is preliminary data.</text>
</comment>
<sequence>MAAGPKEVAGRRDSLPAQKIAADPLQSYCPDLDQWPRSWAYEARDIPYGLRMVECFKPFLREMLALPLSRTTLRRHRDNIWVLGGEVIRRVQMDSGLRRRPVEQVGR</sequence>
<feature type="non-terminal residue" evidence="1">
    <location>
        <position position="107"/>
    </location>
</feature>
<accession>A0A7V8SVM5</accession>
<dbReference type="EMBL" id="JACDQQ010000218">
    <property type="protein sequence ID" value="MBA0083777.1"/>
    <property type="molecule type" value="Genomic_DNA"/>
</dbReference>
<evidence type="ECO:0000313" key="2">
    <source>
        <dbReference type="Proteomes" id="UP000567293"/>
    </source>
</evidence>
<proteinExistence type="predicted"/>
<name>A0A7V8SVM5_9BACT</name>